<comment type="similarity">
    <text evidence="2">Belongs to the peptidase M14 family.</text>
</comment>
<dbReference type="GO" id="GO:0006508">
    <property type="term" value="P:proteolysis"/>
    <property type="evidence" value="ECO:0007669"/>
    <property type="project" value="InterPro"/>
</dbReference>
<protein>
    <recommendedName>
        <fullName evidence="5">Peptidase M14 domain-containing protein</fullName>
    </recommendedName>
</protein>
<gene>
    <name evidence="6" type="ORF">ASEP1449_LOCUS9565</name>
</gene>
<dbReference type="PANTHER" id="PTHR11705">
    <property type="entry name" value="PROTEASE FAMILY M14 CARBOXYPEPTIDASE A,B"/>
    <property type="match status" value="1"/>
</dbReference>
<proteinExistence type="inferred from homology"/>
<organism evidence="6">
    <name type="scientific">Attheya septentrionalis</name>
    <dbReference type="NCBI Taxonomy" id="420275"/>
    <lineage>
        <taxon>Eukaryota</taxon>
        <taxon>Sar</taxon>
        <taxon>Stramenopiles</taxon>
        <taxon>Ochrophyta</taxon>
        <taxon>Bacillariophyta</taxon>
        <taxon>Coscinodiscophyceae</taxon>
        <taxon>Chaetocerotophycidae</taxon>
        <taxon>Chaetocerotales</taxon>
        <taxon>Attheyaceae</taxon>
        <taxon>Attheya</taxon>
    </lineage>
</organism>
<evidence type="ECO:0000259" key="5">
    <source>
        <dbReference type="SMART" id="SM00631"/>
    </source>
</evidence>
<accession>A0A7S2UH09</accession>
<dbReference type="SUPFAM" id="SSF53187">
    <property type="entry name" value="Zn-dependent exopeptidases"/>
    <property type="match status" value="1"/>
</dbReference>
<evidence type="ECO:0000256" key="1">
    <source>
        <dbReference type="ARBA" id="ARBA00001947"/>
    </source>
</evidence>
<dbReference type="AlphaFoldDB" id="A0A7S2UH09"/>
<dbReference type="EMBL" id="HBHQ01014342">
    <property type="protein sequence ID" value="CAD9817733.1"/>
    <property type="molecule type" value="Transcribed_RNA"/>
</dbReference>
<feature type="signal peptide" evidence="4">
    <location>
        <begin position="1"/>
        <end position="20"/>
    </location>
</feature>
<keyword evidence="4" id="KW-0732">Signal</keyword>
<feature type="domain" description="Peptidase M14" evidence="5">
    <location>
        <begin position="58"/>
        <end position="378"/>
    </location>
</feature>
<comment type="cofactor">
    <cofactor evidence="1">
        <name>Zn(2+)</name>
        <dbReference type="ChEBI" id="CHEBI:29105"/>
    </cofactor>
</comment>
<dbReference type="GO" id="GO:0005615">
    <property type="term" value="C:extracellular space"/>
    <property type="evidence" value="ECO:0007669"/>
    <property type="project" value="TreeGrafter"/>
</dbReference>
<reference evidence="6" key="1">
    <citation type="submission" date="2021-01" db="EMBL/GenBank/DDBJ databases">
        <authorList>
            <person name="Corre E."/>
            <person name="Pelletier E."/>
            <person name="Niang G."/>
            <person name="Scheremetjew M."/>
            <person name="Finn R."/>
            <person name="Kale V."/>
            <person name="Holt S."/>
            <person name="Cochrane G."/>
            <person name="Meng A."/>
            <person name="Brown T."/>
            <person name="Cohen L."/>
        </authorList>
    </citation>
    <scope>NUCLEOTIDE SEQUENCE</scope>
    <source>
        <strain evidence="6">CCMP2084</strain>
    </source>
</reference>
<feature type="chain" id="PRO_5030839674" description="Peptidase M14 domain-containing protein" evidence="4">
    <location>
        <begin position="21"/>
        <end position="703"/>
    </location>
</feature>
<dbReference type="GO" id="GO:0008270">
    <property type="term" value="F:zinc ion binding"/>
    <property type="evidence" value="ECO:0007669"/>
    <property type="project" value="InterPro"/>
</dbReference>
<evidence type="ECO:0000256" key="3">
    <source>
        <dbReference type="SAM" id="MobiDB-lite"/>
    </source>
</evidence>
<dbReference type="SMART" id="SM00631">
    <property type="entry name" value="Zn_pept"/>
    <property type="match status" value="1"/>
</dbReference>
<dbReference type="GO" id="GO:0004181">
    <property type="term" value="F:metallocarboxypeptidase activity"/>
    <property type="evidence" value="ECO:0007669"/>
    <property type="project" value="InterPro"/>
</dbReference>
<evidence type="ECO:0000256" key="4">
    <source>
        <dbReference type="SAM" id="SignalP"/>
    </source>
</evidence>
<dbReference type="InterPro" id="IPR000834">
    <property type="entry name" value="Peptidase_M14"/>
</dbReference>
<name>A0A7S2UH09_9STRA</name>
<dbReference type="PANTHER" id="PTHR11705:SF138">
    <property type="entry name" value="PEPTIDASE M14 CARBOXYPEPTIDASE A DOMAIN-CONTAINING PROTEIN"/>
    <property type="match status" value="1"/>
</dbReference>
<dbReference type="CDD" id="cd00596">
    <property type="entry name" value="Peptidase_M14_like"/>
    <property type="match status" value="1"/>
</dbReference>
<evidence type="ECO:0000313" key="6">
    <source>
        <dbReference type="EMBL" id="CAD9817733.1"/>
    </source>
</evidence>
<feature type="region of interest" description="Disordered" evidence="3">
    <location>
        <begin position="665"/>
        <end position="703"/>
    </location>
</feature>
<dbReference type="Gene3D" id="3.40.630.10">
    <property type="entry name" value="Zn peptidases"/>
    <property type="match status" value="1"/>
</dbReference>
<evidence type="ECO:0000256" key="2">
    <source>
        <dbReference type="ARBA" id="ARBA00005988"/>
    </source>
</evidence>
<feature type="compositionally biased region" description="Basic residues" evidence="3">
    <location>
        <begin position="666"/>
        <end position="686"/>
    </location>
</feature>
<dbReference type="Pfam" id="PF00246">
    <property type="entry name" value="Peptidase_M14"/>
    <property type="match status" value="1"/>
</dbReference>
<sequence length="703" mass="78115">MMVCMFRLLVGALLYTRSLSMLRGAESNKYLTNNETYPVDTQEPHASSIRRRTSAVQYSILSAEEIANRLKAMASKYPNLAVLTSAQELYRLPIAGKESDCQFDRDLFAMGCKNYILTIEDQVAHPVGSPTWKALPEVLFSGALHGDERVGPTIAIESAEILLEAAACEAKPNRKIANKNSPILWRLELQSAASCRSELASRGILDAERKWLARLVATRRIVIVPTANALGYDQNIREENGLDPNRDFPFDLQKSEACMQTIAGRTMNELFRTHMFQLALSFHAGVKSISYEWGATSYAGTTGTNLSPDHEAQVQLAGAYSRYGGAFGNDPEYKYGTHNDMVYSIRGGMEDWAYAASWDKSKTSSCNPSTYGGYKQEQTLYDDGMFRSFNFLVETGNNKSPSRNLGSNMEVLNSMGVGNGHIPRNIRLSLLAVDMVEPYVSIKSVGGIEVSDDIAPLAKNVDGGCWQEKSFSIPEGKAEIVIEWSVGGAFNVDRTSIVYGKRSDAPELSNCVSHPESIRLNAAFTSSGDFSGNGKFHDNGQNFGNLSTGSIFTTKVDTSKLVEGDSIVVFAMAQVDSSWSNQPADIDPQRPPQSHVVNARTNPDWEYKLTKTNGKVVKGRRDEKVVKVVKGRRDWYSVPVTIAIGASTSQTLEVGSRFDIKIVRGGTKRKRRRRRRPRRRRWKRRERKPDSRDGNRQLYPSNV</sequence>